<dbReference type="AlphaFoldDB" id="A0A8X6YDK4"/>
<protein>
    <submittedName>
        <fullName evidence="1">Uncharacterized protein</fullName>
    </submittedName>
</protein>
<dbReference type="EMBL" id="BMAV01017320">
    <property type="protein sequence ID" value="GFY68880.1"/>
    <property type="molecule type" value="Genomic_DNA"/>
</dbReference>
<dbReference type="Proteomes" id="UP000886998">
    <property type="component" value="Unassembled WGS sequence"/>
</dbReference>
<reference evidence="1" key="1">
    <citation type="submission" date="2020-08" db="EMBL/GenBank/DDBJ databases">
        <title>Multicomponent nature underlies the extraordinary mechanical properties of spider dragline silk.</title>
        <authorList>
            <person name="Kono N."/>
            <person name="Nakamura H."/>
            <person name="Mori M."/>
            <person name="Yoshida Y."/>
            <person name="Ohtoshi R."/>
            <person name="Malay A.D."/>
            <person name="Moran D.A.P."/>
            <person name="Tomita M."/>
            <person name="Numata K."/>
            <person name="Arakawa K."/>
        </authorList>
    </citation>
    <scope>NUCLEOTIDE SEQUENCE</scope>
</reference>
<keyword evidence="2" id="KW-1185">Reference proteome</keyword>
<evidence type="ECO:0000313" key="2">
    <source>
        <dbReference type="Proteomes" id="UP000886998"/>
    </source>
</evidence>
<evidence type="ECO:0000313" key="1">
    <source>
        <dbReference type="EMBL" id="GFY68880.1"/>
    </source>
</evidence>
<organism evidence="1 2">
    <name type="scientific">Trichonephila inaurata madagascariensis</name>
    <dbReference type="NCBI Taxonomy" id="2747483"/>
    <lineage>
        <taxon>Eukaryota</taxon>
        <taxon>Metazoa</taxon>
        <taxon>Ecdysozoa</taxon>
        <taxon>Arthropoda</taxon>
        <taxon>Chelicerata</taxon>
        <taxon>Arachnida</taxon>
        <taxon>Araneae</taxon>
        <taxon>Araneomorphae</taxon>
        <taxon>Entelegynae</taxon>
        <taxon>Araneoidea</taxon>
        <taxon>Nephilidae</taxon>
        <taxon>Trichonephila</taxon>
        <taxon>Trichonephila inaurata</taxon>
    </lineage>
</organism>
<proteinExistence type="predicted"/>
<accession>A0A8X6YDK4</accession>
<name>A0A8X6YDK4_9ARAC</name>
<sequence>MFDLLDFGVRALQELPNELRAQSRKEQYLALELGEVLWVIELANVMQDIKHYSDDVAKGLLKTILNIKLEEQKKWEREQERIARKKENN</sequence>
<gene>
    <name evidence="1" type="ORF">TNIN_182371</name>
</gene>
<comment type="caution">
    <text evidence="1">The sequence shown here is derived from an EMBL/GenBank/DDBJ whole genome shotgun (WGS) entry which is preliminary data.</text>
</comment>